<dbReference type="InterPro" id="IPR037523">
    <property type="entry name" value="VOC_core"/>
</dbReference>
<dbReference type="eggNOG" id="COG3324">
    <property type="taxonomic scope" value="Bacteria"/>
</dbReference>
<dbReference type="Pfam" id="PF18029">
    <property type="entry name" value="Glyoxalase_6"/>
    <property type="match status" value="1"/>
</dbReference>
<proteinExistence type="predicted"/>
<dbReference type="EMBL" id="BHXC01000006">
    <property type="protein sequence ID" value="GCB88147.1"/>
    <property type="molecule type" value="Genomic_DNA"/>
</dbReference>
<evidence type="ECO:0000313" key="2">
    <source>
        <dbReference type="Proteomes" id="UP000288351"/>
    </source>
</evidence>
<dbReference type="SUPFAM" id="SSF54593">
    <property type="entry name" value="Glyoxalase/Bleomycin resistance protein/Dihydroxybiphenyl dioxygenase"/>
    <property type="match status" value="2"/>
</dbReference>
<evidence type="ECO:0000313" key="1">
    <source>
        <dbReference type="EMBL" id="GCB88147.1"/>
    </source>
</evidence>
<protein>
    <submittedName>
        <fullName evidence="1">Uncharacterized protein</fullName>
    </submittedName>
</protein>
<accession>A0A059VT51</accession>
<sequence>MAFPSRGSVVWIEIDTTDAHAVQDFYGSLFGWSFPGMPAPDGGTYHLIQPAGAAFPMGGILENRSGGRDGIVLSAVSLDVADDVARLKDLGATVVVPPSKAADGGDYARLKDPRGNLFAIWTPPGPPPSAPAGQVDPSAFVPKLGSLGWFEIGTHDIEASRTFYAQGLDWRYEPDPGVPGETYEGVLVGTPHPSGGLRQLATDQDATDYTMPLFLTDDVSATTDKARSLGASIVDAPTVTAYGLTFARLTDPHGNHFGLFTPPQN</sequence>
<name>A0A059VT51_STRNR</name>
<dbReference type="InterPro" id="IPR004360">
    <property type="entry name" value="Glyas_Fos-R_dOase_dom"/>
</dbReference>
<organism evidence="1 2">
    <name type="scientific">Streptomyces noursei</name>
    <name type="common">Streptomyces albulus</name>
    <dbReference type="NCBI Taxonomy" id="1971"/>
    <lineage>
        <taxon>Bacteria</taxon>
        <taxon>Bacillati</taxon>
        <taxon>Actinomycetota</taxon>
        <taxon>Actinomycetes</taxon>
        <taxon>Kitasatosporales</taxon>
        <taxon>Streptomycetaceae</taxon>
        <taxon>Streptomyces</taxon>
    </lineage>
</organism>
<gene>
    <name evidence="1" type="ORF">SALB_00816</name>
</gene>
<comment type="caution">
    <text evidence="1">The sequence shown here is derived from an EMBL/GenBank/DDBJ whole genome shotgun (WGS) entry which is preliminary data.</text>
</comment>
<dbReference type="InterPro" id="IPR052164">
    <property type="entry name" value="Anthracycline_SecMetBiosynth"/>
</dbReference>
<dbReference type="PROSITE" id="PS51819">
    <property type="entry name" value="VOC"/>
    <property type="match status" value="2"/>
</dbReference>
<dbReference type="InterPro" id="IPR029068">
    <property type="entry name" value="Glyas_Bleomycin-R_OHBP_Dase"/>
</dbReference>
<dbReference type="PANTHER" id="PTHR33993">
    <property type="entry name" value="GLYOXALASE-RELATED"/>
    <property type="match status" value="1"/>
</dbReference>
<dbReference type="CDD" id="cd07247">
    <property type="entry name" value="SgaA_N_like"/>
    <property type="match status" value="2"/>
</dbReference>
<dbReference type="InterPro" id="IPR041581">
    <property type="entry name" value="Glyoxalase_6"/>
</dbReference>
<dbReference type="Proteomes" id="UP000288351">
    <property type="component" value="Unassembled WGS sequence"/>
</dbReference>
<dbReference type="Pfam" id="PF00903">
    <property type="entry name" value="Glyoxalase"/>
    <property type="match status" value="1"/>
</dbReference>
<dbReference type="PANTHER" id="PTHR33993:SF14">
    <property type="entry name" value="GB|AAF24581.1"/>
    <property type="match status" value="1"/>
</dbReference>
<reference evidence="1 2" key="1">
    <citation type="journal article" date="2019" name="Microbiol. Resour. Announc.">
        <title>Draft Genome Sequence of the Most Traditional epsilon-Poly-l-Lysine Producer, Streptomyces albulus NBRC14147.</title>
        <authorList>
            <person name="Yamanaka K."/>
            <person name="Hamano Y."/>
        </authorList>
    </citation>
    <scope>NUCLEOTIDE SEQUENCE [LARGE SCALE GENOMIC DNA]</scope>
    <source>
        <strain evidence="1 2">NBRC 14147</strain>
    </source>
</reference>
<dbReference type="STRING" id="68570.DC74_17"/>
<dbReference type="AlphaFoldDB" id="A0A059VT51"/>
<dbReference type="RefSeq" id="WP_016576371.1">
    <property type="nucleotide sequence ID" value="NZ_BHXC01000006.1"/>
</dbReference>
<dbReference type="Gene3D" id="3.10.180.10">
    <property type="entry name" value="2,3-Dihydroxybiphenyl 1,2-Dioxygenase, domain 1"/>
    <property type="match status" value="2"/>
</dbReference>